<name>A0A816JA60_BRANA</name>
<gene>
    <name evidence="1" type="ORF">DARMORV10_C09P61000.1</name>
</gene>
<reference evidence="1" key="1">
    <citation type="submission" date="2021-01" db="EMBL/GenBank/DDBJ databases">
        <authorList>
            <consortium name="Genoscope - CEA"/>
            <person name="William W."/>
        </authorList>
    </citation>
    <scope>NUCLEOTIDE SEQUENCE</scope>
</reference>
<organism evidence="1">
    <name type="scientific">Brassica napus</name>
    <name type="common">Rape</name>
    <dbReference type="NCBI Taxonomy" id="3708"/>
    <lineage>
        <taxon>Eukaryota</taxon>
        <taxon>Viridiplantae</taxon>
        <taxon>Streptophyta</taxon>
        <taxon>Embryophyta</taxon>
        <taxon>Tracheophyta</taxon>
        <taxon>Spermatophyta</taxon>
        <taxon>Magnoliopsida</taxon>
        <taxon>eudicotyledons</taxon>
        <taxon>Gunneridae</taxon>
        <taxon>Pentapetalae</taxon>
        <taxon>rosids</taxon>
        <taxon>malvids</taxon>
        <taxon>Brassicales</taxon>
        <taxon>Brassicaceae</taxon>
        <taxon>Brassiceae</taxon>
        <taxon>Brassica</taxon>
    </lineage>
</organism>
<accession>A0A816JA60</accession>
<dbReference type="Proteomes" id="UP001295469">
    <property type="component" value="Chromosome C09"/>
</dbReference>
<dbReference type="EMBL" id="HG994373">
    <property type="protein sequence ID" value="CAF1782790.1"/>
    <property type="molecule type" value="Genomic_DNA"/>
</dbReference>
<evidence type="ECO:0000313" key="1">
    <source>
        <dbReference type="EMBL" id="CAF1782790.1"/>
    </source>
</evidence>
<sequence length="105" mass="12213">MSTKSKGATQKQQRICGYAIQLCDPLCMFFDEDVYALDDLKFVLRLIHLCKSDKHSSKLKTPSLCIRKPPNVHCSNKSTPTKTNKTIFRQWFQKYLYKIIPDTIL</sequence>
<dbReference type="AlphaFoldDB" id="A0A816JA60"/>
<protein>
    <submittedName>
        <fullName evidence="1">(rape) hypothetical protein</fullName>
    </submittedName>
</protein>
<proteinExistence type="predicted"/>